<accession>A0A150QAJ9</accession>
<proteinExistence type="predicted"/>
<organism evidence="2 3">
    <name type="scientific">Sorangium cellulosum</name>
    <name type="common">Polyangium cellulosum</name>
    <dbReference type="NCBI Taxonomy" id="56"/>
    <lineage>
        <taxon>Bacteria</taxon>
        <taxon>Pseudomonadati</taxon>
        <taxon>Myxococcota</taxon>
        <taxon>Polyangia</taxon>
        <taxon>Polyangiales</taxon>
        <taxon>Polyangiaceae</taxon>
        <taxon>Sorangium</taxon>
    </lineage>
</organism>
<sequence>MTEGGKGGVSGAMMQVTTQFEGSTLTTYVFRGRLCMVAADVGEALGYADGSFKKVLRDWSDELIAGQDIDTLTGDDLRQFKEMARVGNVSFPSSAPSLTVLYEPGVNLACVKTEKPLGRKLRRLLADEVLPKLRRGELQQRREAPIVLDDAESQVRLLGLRQREALSLYAVIPGLYDPEFLRHKTEHAAALVTGDAPMIENPLLDVSGYLQSRGVGASERKKMGGQFGKKLKAAYVAKHGEEPGKLPRDVNGGSREVLCYTERDRPLFDRVFAEMFGAAIVAAASGIS</sequence>
<comment type="caution">
    <text evidence="2">The sequence shown here is derived from an EMBL/GenBank/DDBJ whole genome shotgun (WGS) entry which is preliminary data.</text>
</comment>
<gene>
    <name evidence="2" type="ORF">BE15_02020</name>
</gene>
<evidence type="ECO:0000313" key="2">
    <source>
        <dbReference type="EMBL" id="KYF64902.1"/>
    </source>
</evidence>
<dbReference type="InterPro" id="IPR003497">
    <property type="entry name" value="BRO_N_domain"/>
</dbReference>
<reference evidence="2 3" key="1">
    <citation type="submission" date="2014-02" db="EMBL/GenBank/DDBJ databases">
        <title>The small core and large imbalanced accessory genome model reveals a collaborative survival strategy of Sorangium cellulosum strains in nature.</title>
        <authorList>
            <person name="Han K."/>
            <person name="Peng R."/>
            <person name="Blom J."/>
            <person name="Li Y.-Z."/>
        </authorList>
    </citation>
    <scope>NUCLEOTIDE SEQUENCE [LARGE SCALE GENOMIC DNA]</scope>
    <source>
        <strain evidence="2 3">So0008-312</strain>
    </source>
</reference>
<dbReference type="PROSITE" id="PS51750">
    <property type="entry name" value="BRO_N"/>
    <property type="match status" value="1"/>
</dbReference>
<name>A0A150QAJ9_SORCE</name>
<dbReference type="AlphaFoldDB" id="A0A150QAJ9"/>
<evidence type="ECO:0000259" key="1">
    <source>
        <dbReference type="PROSITE" id="PS51750"/>
    </source>
</evidence>
<evidence type="ECO:0000313" key="3">
    <source>
        <dbReference type="Proteomes" id="UP000075260"/>
    </source>
</evidence>
<dbReference type="Proteomes" id="UP000075260">
    <property type="component" value="Unassembled WGS sequence"/>
</dbReference>
<dbReference type="EMBL" id="JEMA01000876">
    <property type="protein sequence ID" value="KYF64902.1"/>
    <property type="molecule type" value="Genomic_DNA"/>
</dbReference>
<protein>
    <recommendedName>
        <fullName evidence="1">Bro-N domain-containing protein</fullName>
    </recommendedName>
</protein>
<feature type="domain" description="Bro-N" evidence="1">
    <location>
        <begin position="13"/>
        <end position="137"/>
    </location>
</feature>